<accession>A0A328PFM2</accession>
<organism evidence="1 2">
    <name type="scientific">Methanothermobacter tenebrarum</name>
    <dbReference type="NCBI Taxonomy" id="680118"/>
    <lineage>
        <taxon>Archaea</taxon>
        <taxon>Methanobacteriati</taxon>
        <taxon>Methanobacteriota</taxon>
        <taxon>Methanomada group</taxon>
        <taxon>Methanobacteria</taxon>
        <taxon>Methanobacteriales</taxon>
        <taxon>Methanobacteriaceae</taxon>
        <taxon>Methanothermobacter</taxon>
    </lineage>
</organism>
<gene>
    <name evidence="1" type="ORF">DPC56_04755</name>
</gene>
<protein>
    <submittedName>
        <fullName evidence="1">Uncharacterized protein</fullName>
    </submittedName>
</protein>
<comment type="caution">
    <text evidence="1">The sequence shown here is derived from an EMBL/GenBank/DDBJ whole genome shotgun (WGS) entry which is preliminary data.</text>
</comment>
<dbReference type="OrthoDB" id="283968at2157"/>
<dbReference type="RefSeq" id="WP_112093920.1">
    <property type="nucleotide sequence ID" value="NZ_QLOE01000004.1"/>
</dbReference>
<dbReference type="EMBL" id="QLOE01000004">
    <property type="protein sequence ID" value="RAO79232.1"/>
    <property type="molecule type" value="Genomic_DNA"/>
</dbReference>
<sequence length="124" mass="13753">MDKTTKALFVACFVLATALGFTTGPLLQEKPILPSKTTKNTTITNNPNKTTSNLNNTNQDKEDLVTFPSGYLIHVGEAHPICPFCGSTDTYQTGTGPVGDYWYYYYHCNSCGRDFAEYTENVFT</sequence>
<reference evidence="1 2" key="1">
    <citation type="submission" date="2018-06" db="EMBL/GenBank/DDBJ databases">
        <title>Draft genome sequence of hyperthermophilic methanogen Methanothermobacter tenebrarum sp. MCM-B 1447.</title>
        <authorList>
            <person name="Pore S.D."/>
            <person name="Dagar S."/>
            <person name="Dhakephalkar P.K."/>
        </authorList>
    </citation>
    <scope>NUCLEOTIDE SEQUENCE [LARGE SCALE GENOMIC DNA]</scope>
    <source>
        <strain evidence="1 2">MCM B 1447</strain>
    </source>
</reference>
<evidence type="ECO:0000313" key="1">
    <source>
        <dbReference type="EMBL" id="RAO79232.1"/>
    </source>
</evidence>
<dbReference type="Proteomes" id="UP000249782">
    <property type="component" value="Unassembled WGS sequence"/>
</dbReference>
<keyword evidence="2" id="KW-1185">Reference proteome</keyword>
<name>A0A328PFM2_9EURY</name>
<evidence type="ECO:0000313" key="2">
    <source>
        <dbReference type="Proteomes" id="UP000249782"/>
    </source>
</evidence>
<dbReference type="AlphaFoldDB" id="A0A328PFM2"/>
<proteinExistence type="predicted"/>